<protein>
    <submittedName>
        <fullName evidence="2 3">Uncharacterized protein</fullName>
    </submittedName>
</protein>
<dbReference type="HOGENOM" id="CLU_2761654_0_0_1"/>
<evidence type="ECO:0000313" key="2">
    <source>
        <dbReference type="EMBL" id="KEH22554.1"/>
    </source>
</evidence>
<sequence length="70" mass="7224">MRAGSGPVPGMLLGKTESHRNERVPEAVQSAILKAVWGVTNRAVKTGGLARVGPALTGFGLYRAGPKSPV</sequence>
<evidence type="ECO:0000313" key="3">
    <source>
        <dbReference type="EnsemblPlants" id="KEH22554"/>
    </source>
</evidence>
<reference evidence="2 4" key="1">
    <citation type="journal article" date="2011" name="Nature">
        <title>The Medicago genome provides insight into the evolution of rhizobial symbioses.</title>
        <authorList>
            <person name="Young N.D."/>
            <person name="Debelle F."/>
            <person name="Oldroyd G.E."/>
            <person name="Geurts R."/>
            <person name="Cannon S.B."/>
            <person name="Udvardi M.K."/>
            <person name="Benedito V.A."/>
            <person name="Mayer K.F."/>
            <person name="Gouzy J."/>
            <person name="Schoof H."/>
            <person name="Van de Peer Y."/>
            <person name="Proost S."/>
            <person name="Cook D.R."/>
            <person name="Meyers B.C."/>
            <person name="Spannagl M."/>
            <person name="Cheung F."/>
            <person name="De Mita S."/>
            <person name="Krishnakumar V."/>
            <person name="Gundlach H."/>
            <person name="Zhou S."/>
            <person name="Mudge J."/>
            <person name="Bharti A.K."/>
            <person name="Murray J.D."/>
            <person name="Naoumkina M.A."/>
            <person name="Rosen B."/>
            <person name="Silverstein K.A."/>
            <person name="Tang H."/>
            <person name="Rombauts S."/>
            <person name="Zhao P.X."/>
            <person name="Zhou P."/>
            <person name="Barbe V."/>
            <person name="Bardou P."/>
            <person name="Bechner M."/>
            <person name="Bellec A."/>
            <person name="Berger A."/>
            <person name="Berges H."/>
            <person name="Bidwell S."/>
            <person name="Bisseling T."/>
            <person name="Choisne N."/>
            <person name="Couloux A."/>
            <person name="Denny R."/>
            <person name="Deshpande S."/>
            <person name="Dai X."/>
            <person name="Doyle J.J."/>
            <person name="Dudez A.M."/>
            <person name="Farmer A.D."/>
            <person name="Fouteau S."/>
            <person name="Franken C."/>
            <person name="Gibelin C."/>
            <person name="Gish J."/>
            <person name="Goldstein S."/>
            <person name="Gonzalez A.J."/>
            <person name="Green P.J."/>
            <person name="Hallab A."/>
            <person name="Hartog M."/>
            <person name="Hua A."/>
            <person name="Humphray S.J."/>
            <person name="Jeong D.H."/>
            <person name="Jing Y."/>
            <person name="Jocker A."/>
            <person name="Kenton S.M."/>
            <person name="Kim D.J."/>
            <person name="Klee K."/>
            <person name="Lai H."/>
            <person name="Lang C."/>
            <person name="Lin S."/>
            <person name="Macmil S.L."/>
            <person name="Magdelenat G."/>
            <person name="Matthews L."/>
            <person name="McCorrison J."/>
            <person name="Monaghan E.L."/>
            <person name="Mun J.H."/>
            <person name="Najar F.Z."/>
            <person name="Nicholson C."/>
            <person name="Noirot C."/>
            <person name="O'Bleness M."/>
            <person name="Paule C.R."/>
            <person name="Poulain J."/>
            <person name="Prion F."/>
            <person name="Qin B."/>
            <person name="Qu C."/>
            <person name="Retzel E.F."/>
            <person name="Riddle C."/>
            <person name="Sallet E."/>
            <person name="Samain S."/>
            <person name="Samson N."/>
            <person name="Sanders I."/>
            <person name="Saurat O."/>
            <person name="Scarpelli C."/>
            <person name="Schiex T."/>
            <person name="Segurens B."/>
            <person name="Severin A.J."/>
            <person name="Sherrier D.J."/>
            <person name="Shi R."/>
            <person name="Sims S."/>
            <person name="Singer S.R."/>
            <person name="Sinharoy S."/>
            <person name="Sterck L."/>
            <person name="Viollet A."/>
            <person name="Wang B.B."/>
            <person name="Wang K."/>
            <person name="Wang M."/>
            <person name="Wang X."/>
            <person name="Warfsmann J."/>
            <person name="Weissenbach J."/>
            <person name="White D.D."/>
            <person name="White J.D."/>
            <person name="Wiley G.B."/>
            <person name="Wincker P."/>
            <person name="Xing Y."/>
            <person name="Yang L."/>
            <person name="Yao Z."/>
            <person name="Ying F."/>
            <person name="Zhai J."/>
            <person name="Zhou L."/>
            <person name="Zuber A."/>
            <person name="Denarie J."/>
            <person name="Dixon R.A."/>
            <person name="May G.D."/>
            <person name="Schwartz D.C."/>
            <person name="Rogers J."/>
            <person name="Quetier F."/>
            <person name="Town C.D."/>
            <person name="Roe B.A."/>
        </authorList>
    </citation>
    <scope>NUCLEOTIDE SEQUENCE [LARGE SCALE GENOMIC DNA]</scope>
    <source>
        <strain evidence="2">A17</strain>
        <strain evidence="3 4">cv. Jemalong A17</strain>
    </source>
</reference>
<dbReference type="EMBL" id="CM001223">
    <property type="protein sequence ID" value="KEH22554.1"/>
    <property type="molecule type" value="Genomic_DNA"/>
</dbReference>
<gene>
    <name evidence="2" type="ordered locus">MTR_7g053440</name>
</gene>
<reference evidence="2 4" key="2">
    <citation type="journal article" date="2014" name="BMC Genomics">
        <title>An improved genome release (version Mt4.0) for the model legume Medicago truncatula.</title>
        <authorList>
            <person name="Tang H."/>
            <person name="Krishnakumar V."/>
            <person name="Bidwell S."/>
            <person name="Rosen B."/>
            <person name="Chan A."/>
            <person name="Zhou S."/>
            <person name="Gentzbittel L."/>
            <person name="Childs K.L."/>
            <person name="Yandell M."/>
            <person name="Gundlach H."/>
            <person name="Mayer K.F."/>
            <person name="Schwartz D.C."/>
            <person name="Town C.D."/>
        </authorList>
    </citation>
    <scope>GENOME REANNOTATION</scope>
    <source>
        <strain evidence="2">A17</strain>
        <strain evidence="3 4">cv. Jemalong A17</strain>
    </source>
</reference>
<dbReference type="Proteomes" id="UP000002051">
    <property type="component" value="Unassembled WGS sequence"/>
</dbReference>
<proteinExistence type="predicted"/>
<evidence type="ECO:0000313" key="4">
    <source>
        <dbReference type="Proteomes" id="UP000002051"/>
    </source>
</evidence>
<keyword evidence="4" id="KW-1185">Reference proteome</keyword>
<name>A0A072TYH2_MEDTR</name>
<feature type="region of interest" description="Disordered" evidence="1">
    <location>
        <begin position="1"/>
        <end position="22"/>
    </location>
</feature>
<organism evidence="2 4">
    <name type="scientific">Medicago truncatula</name>
    <name type="common">Barrel medic</name>
    <name type="synonym">Medicago tribuloides</name>
    <dbReference type="NCBI Taxonomy" id="3880"/>
    <lineage>
        <taxon>Eukaryota</taxon>
        <taxon>Viridiplantae</taxon>
        <taxon>Streptophyta</taxon>
        <taxon>Embryophyta</taxon>
        <taxon>Tracheophyta</taxon>
        <taxon>Spermatophyta</taxon>
        <taxon>Magnoliopsida</taxon>
        <taxon>eudicotyledons</taxon>
        <taxon>Gunneridae</taxon>
        <taxon>Pentapetalae</taxon>
        <taxon>rosids</taxon>
        <taxon>fabids</taxon>
        <taxon>Fabales</taxon>
        <taxon>Fabaceae</taxon>
        <taxon>Papilionoideae</taxon>
        <taxon>50 kb inversion clade</taxon>
        <taxon>NPAAA clade</taxon>
        <taxon>Hologalegina</taxon>
        <taxon>IRL clade</taxon>
        <taxon>Trifolieae</taxon>
        <taxon>Medicago</taxon>
    </lineage>
</organism>
<reference evidence="3" key="3">
    <citation type="submission" date="2015-04" db="UniProtKB">
        <authorList>
            <consortium name="EnsemblPlants"/>
        </authorList>
    </citation>
    <scope>IDENTIFICATION</scope>
    <source>
        <strain evidence="3">cv. Jemalong A17</strain>
    </source>
</reference>
<accession>A0A072TYH2</accession>
<evidence type="ECO:0000256" key="1">
    <source>
        <dbReference type="SAM" id="MobiDB-lite"/>
    </source>
</evidence>
<dbReference type="AlphaFoldDB" id="A0A072TYH2"/>
<dbReference type="EnsemblPlants" id="KEH22554">
    <property type="protein sequence ID" value="KEH22554"/>
    <property type="gene ID" value="MTR_7g053440"/>
</dbReference>